<dbReference type="Proteomes" id="UP000199584">
    <property type="component" value="Unassembled WGS sequence"/>
</dbReference>
<dbReference type="NCBIfam" id="NF037995">
    <property type="entry name" value="TRAP_S1"/>
    <property type="match status" value="1"/>
</dbReference>
<dbReference type="RefSeq" id="WP_245779733.1">
    <property type="nucleotide sequence ID" value="NZ_FOYM01000016.1"/>
</dbReference>
<dbReference type="InterPro" id="IPR038404">
    <property type="entry name" value="TRAP_DctP_sf"/>
</dbReference>
<keyword evidence="1" id="KW-0732">Signal</keyword>
<sequence>MKGFRFGYGWKVLLLSVLMVSFALTGCSSSTPSPKQDKPAAVELKLAHFFPSTHPAETELIQPWAKAIEEATGGQVKITSYPGQTLLTADAIYDGVVTGIADIGMSCFSYTRGRFPVLEAFELPGITYNNSKVASKVAWEGIQQLNPQEVQDTKLMMVLTTGPGDLFTKVPVRSLSDLQGLEIRATGLSAKTLEILGATPVAMPQSEAYEALSKGVVQGNLSPVEVLQGWRHAEVTDYLTRTPFLYNTLFFITMNLDKWNSLTPDTQKAIEEVNKKYFEEVAMGLWDKQNESALKWAVEETGMEVIELPQAEAERWISLVKPIQDDFVAKMNEKGLDGQQILETVKKLADKYNQEYK</sequence>
<dbReference type="PROSITE" id="PS51257">
    <property type="entry name" value="PROKAR_LIPOPROTEIN"/>
    <property type="match status" value="1"/>
</dbReference>
<dbReference type="Gene3D" id="3.40.190.170">
    <property type="entry name" value="Bacterial extracellular solute-binding protein, family 7"/>
    <property type="match status" value="1"/>
</dbReference>
<evidence type="ECO:0000313" key="3">
    <source>
        <dbReference type="Proteomes" id="UP000199584"/>
    </source>
</evidence>
<evidence type="ECO:0000256" key="1">
    <source>
        <dbReference type="ARBA" id="ARBA00022729"/>
    </source>
</evidence>
<dbReference type="InterPro" id="IPR018389">
    <property type="entry name" value="DctP_fam"/>
</dbReference>
<dbReference type="SUPFAM" id="SSF53850">
    <property type="entry name" value="Periplasmic binding protein-like II"/>
    <property type="match status" value="1"/>
</dbReference>
<gene>
    <name evidence="2" type="ORF">SAMN05660706_11674</name>
</gene>
<organism evidence="2 3">
    <name type="scientific">Desulfoscipio geothermicus DSM 3669</name>
    <dbReference type="NCBI Taxonomy" id="1121426"/>
    <lineage>
        <taxon>Bacteria</taxon>
        <taxon>Bacillati</taxon>
        <taxon>Bacillota</taxon>
        <taxon>Clostridia</taxon>
        <taxon>Eubacteriales</taxon>
        <taxon>Desulfallaceae</taxon>
        <taxon>Desulfoscipio</taxon>
    </lineage>
</organism>
<reference evidence="3" key="1">
    <citation type="submission" date="2016-10" db="EMBL/GenBank/DDBJ databases">
        <authorList>
            <person name="Varghese N."/>
            <person name="Submissions S."/>
        </authorList>
    </citation>
    <scope>NUCLEOTIDE SEQUENCE [LARGE SCALE GENOMIC DNA]</scope>
    <source>
        <strain evidence="3">DSM 3669</strain>
    </source>
</reference>
<dbReference type="AlphaFoldDB" id="A0A1I6DSN7"/>
<dbReference type="Pfam" id="PF03480">
    <property type="entry name" value="DctP"/>
    <property type="match status" value="1"/>
</dbReference>
<dbReference type="PANTHER" id="PTHR33376:SF15">
    <property type="entry name" value="BLL6794 PROTEIN"/>
    <property type="match status" value="1"/>
</dbReference>
<name>A0A1I6DSN7_9FIRM</name>
<accession>A0A1I6DSN7</accession>
<dbReference type="EMBL" id="FOYM01000016">
    <property type="protein sequence ID" value="SFR08387.1"/>
    <property type="molecule type" value="Genomic_DNA"/>
</dbReference>
<dbReference type="CDD" id="cd13665">
    <property type="entry name" value="PBP2_TRAP_Dctp3_4"/>
    <property type="match status" value="1"/>
</dbReference>
<proteinExistence type="predicted"/>
<protein>
    <submittedName>
        <fullName evidence="2">TRAP-type C4-dicarboxylate transport system, substrate-binding protein</fullName>
    </submittedName>
</protein>
<dbReference type="GO" id="GO:0055085">
    <property type="term" value="P:transmembrane transport"/>
    <property type="evidence" value="ECO:0007669"/>
    <property type="project" value="InterPro"/>
</dbReference>
<keyword evidence="3" id="KW-1185">Reference proteome</keyword>
<dbReference type="STRING" id="39060.SAMN05660706_11674"/>
<dbReference type="PANTHER" id="PTHR33376">
    <property type="match status" value="1"/>
</dbReference>
<evidence type="ECO:0000313" key="2">
    <source>
        <dbReference type="EMBL" id="SFR08387.1"/>
    </source>
</evidence>